<name>A0A9X2TED2_9BACT</name>
<dbReference type="InterPro" id="IPR010093">
    <property type="entry name" value="SinI_DNA-bd"/>
</dbReference>
<dbReference type="Proteomes" id="UP001155027">
    <property type="component" value="Unassembled WGS sequence"/>
</dbReference>
<comment type="caution">
    <text evidence="2">The sequence shown here is derived from an EMBL/GenBank/DDBJ whole genome shotgun (WGS) entry which is preliminary data.</text>
</comment>
<dbReference type="GO" id="GO:0003677">
    <property type="term" value="F:DNA binding"/>
    <property type="evidence" value="ECO:0007669"/>
    <property type="project" value="InterPro"/>
</dbReference>
<evidence type="ECO:0000256" key="1">
    <source>
        <dbReference type="SAM" id="MobiDB-lite"/>
    </source>
</evidence>
<gene>
    <name evidence="2" type="ORF">GGP71_000128</name>
</gene>
<organism evidence="2 3">
    <name type="scientific">Salinibacter ruber</name>
    <dbReference type="NCBI Taxonomy" id="146919"/>
    <lineage>
        <taxon>Bacteria</taxon>
        <taxon>Pseudomonadati</taxon>
        <taxon>Rhodothermota</taxon>
        <taxon>Rhodothermia</taxon>
        <taxon>Rhodothermales</taxon>
        <taxon>Salinibacteraceae</taxon>
        <taxon>Salinibacter</taxon>
    </lineage>
</organism>
<feature type="region of interest" description="Disordered" evidence="1">
    <location>
        <begin position="50"/>
        <end position="75"/>
    </location>
</feature>
<proteinExistence type="predicted"/>
<evidence type="ECO:0000313" key="2">
    <source>
        <dbReference type="EMBL" id="MCS3676232.1"/>
    </source>
</evidence>
<accession>A0A9X2TED2</accession>
<evidence type="ECO:0000313" key="3">
    <source>
        <dbReference type="Proteomes" id="UP001155027"/>
    </source>
</evidence>
<dbReference type="RefSeq" id="WP_423824587.1">
    <property type="nucleotide sequence ID" value="NZ_JANTZK010000017.1"/>
</dbReference>
<sequence>MQVEDLISYSNAAQEIGCSRATLYRAVDDGRLRDMEVGGRRMLVKDEDWESFEPNSVGRRAQRSEQNEDTSSSSQ</sequence>
<protein>
    <submittedName>
        <fullName evidence="2">Excisionase family DNA binding protein</fullName>
    </submittedName>
</protein>
<dbReference type="EMBL" id="JANUAU010000001">
    <property type="protein sequence ID" value="MCS3676232.1"/>
    <property type="molecule type" value="Genomic_DNA"/>
</dbReference>
<dbReference type="NCBIfam" id="TIGR01764">
    <property type="entry name" value="excise"/>
    <property type="match status" value="1"/>
</dbReference>
<reference evidence="2" key="1">
    <citation type="submission" date="2022-08" db="EMBL/GenBank/DDBJ databases">
        <title>Genomic Encyclopedia of Type Strains, Phase V (KMG-V): Genome sequencing to study the core and pangenomes of soil and plant-associated prokaryotes.</title>
        <authorList>
            <person name="Whitman W."/>
        </authorList>
    </citation>
    <scope>NUCLEOTIDE SEQUENCE</scope>
    <source>
        <strain evidence="2">0</strain>
    </source>
</reference>
<dbReference type="AlphaFoldDB" id="A0A9X2TED2"/>